<evidence type="ECO:0000313" key="7">
    <source>
        <dbReference type="Proteomes" id="UP000321389"/>
    </source>
</evidence>
<dbReference type="SUPFAM" id="SSF55811">
    <property type="entry name" value="Nudix"/>
    <property type="match status" value="1"/>
</dbReference>
<organism evidence="6 7">
    <name type="scientific">Nitratireductor mangrovi</name>
    <dbReference type="NCBI Taxonomy" id="2599600"/>
    <lineage>
        <taxon>Bacteria</taxon>
        <taxon>Pseudomonadati</taxon>
        <taxon>Pseudomonadota</taxon>
        <taxon>Alphaproteobacteria</taxon>
        <taxon>Hyphomicrobiales</taxon>
        <taxon>Phyllobacteriaceae</taxon>
        <taxon>Nitratireductor</taxon>
    </lineage>
</organism>
<accession>A0A5B8L1J7</accession>
<dbReference type="PROSITE" id="PS00893">
    <property type="entry name" value="NUDIX_BOX"/>
    <property type="match status" value="1"/>
</dbReference>
<evidence type="ECO:0000256" key="2">
    <source>
        <dbReference type="ARBA" id="ARBA00022801"/>
    </source>
</evidence>
<comment type="cofactor">
    <cofactor evidence="1">
        <name>Mg(2+)</name>
        <dbReference type="ChEBI" id="CHEBI:18420"/>
    </cofactor>
</comment>
<dbReference type="InterPro" id="IPR020084">
    <property type="entry name" value="NUDIX_hydrolase_CS"/>
</dbReference>
<evidence type="ECO:0000313" key="6">
    <source>
        <dbReference type="EMBL" id="QDZ01825.1"/>
    </source>
</evidence>
<dbReference type="GO" id="GO:0016787">
    <property type="term" value="F:hydrolase activity"/>
    <property type="evidence" value="ECO:0007669"/>
    <property type="project" value="UniProtKB-KW"/>
</dbReference>
<dbReference type="InterPro" id="IPR000086">
    <property type="entry name" value="NUDIX_hydrolase_dom"/>
</dbReference>
<dbReference type="PROSITE" id="PS51462">
    <property type="entry name" value="NUDIX"/>
    <property type="match status" value="1"/>
</dbReference>
<feature type="domain" description="Nudix hydrolase" evidence="5">
    <location>
        <begin position="6"/>
        <end position="148"/>
    </location>
</feature>
<dbReference type="Proteomes" id="UP000321389">
    <property type="component" value="Chromosome"/>
</dbReference>
<evidence type="ECO:0000256" key="3">
    <source>
        <dbReference type="ARBA" id="ARBA00022842"/>
    </source>
</evidence>
<protein>
    <submittedName>
        <fullName evidence="6">NUDIX domain-containing protein</fullName>
    </submittedName>
</protein>
<keyword evidence="3" id="KW-0460">Magnesium</keyword>
<dbReference type="AlphaFoldDB" id="A0A5B8L1J7"/>
<keyword evidence="7" id="KW-1185">Reference proteome</keyword>
<dbReference type="InterPro" id="IPR020476">
    <property type="entry name" value="Nudix_hydrolase"/>
</dbReference>
<dbReference type="OrthoDB" id="9761969at2"/>
<dbReference type="RefSeq" id="WP_146300466.1">
    <property type="nucleotide sequence ID" value="NZ_CP042301.2"/>
</dbReference>
<dbReference type="KEGG" id="niy:FQ775_16385"/>
<dbReference type="CDD" id="cd04685">
    <property type="entry name" value="NUDIX_Hydrolase"/>
    <property type="match status" value="1"/>
</dbReference>
<dbReference type="PANTHER" id="PTHR43046">
    <property type="entry name" value="GDP-MANNOSE MANNOSYL HYDROLASE"/>
    <property type="match status" value="1"/>
</dbReference>
<keyword evidence="2 4" id="KW-0378">Hydrolase</keyword>
<dbReference type="PANTHER" id="PTHR43046:SF12">
    <property type="entry name" value="GDP-MANNOSE MANNOSYL HYDROLASE"/>
    <property type="match status" value="1"/>
</dbReference>
<dbReference type="PRINTS" id="PR00502">
    <property type="entry name" value="NUDIXFAMILY"/>
</dbReference>
<name>A0A5B8L1J7_9HYPH</name>
<sequence>MTTLRRPRPAARLFVIGPDDRLLLFRFVYRSGPQAGFSFWATPGGALDPGESFQQAARRELYEETGHDVAIGPQVYARINDFDLPDGTPVRAEERFFLVKLDHHRIAGDNPDAFESEMIAGWRWWSAPELVETAETVFPEELAELMPGLVARRA</sequence>
<comment type="similarity">
    <text evidence="4">Belongs to the Nudix hydrolase family.</text>
</comment>
<gene>
    <name evidence="6" type="ORF">FQ775_16385</name>
</gene>
<proteinExistence type="inferred from homology"/>
<evidence type="ECO:0000259" key="5">
    <source>
        <dbReference type="PROSITE" id="PS51462"/>
    </source>
</evidence>
<dbReference type="Pfam" id="PF00293">
    <property type="entry name" value="NUDIX"/>
    <property type="match status" value="1"/>
</dbReference>
<dbReference type="EMBL" id="CP042301">
    <property type="protein sequence ID" value="QDZ01825.1"/>
    <property type="molecule type" value="Genomic_DNA"/>
</dbReference>
<reference evidence="6" key="1">
    <citation type="submission" date="2020-04" db="EMBL/GenBank/DDBJ databases">
        <title>Nitratireductor sp. nov. isolated from mangrove soil.</title>
        <authorList>
            <person name="Ye Y."/>
        </authorList>
    </citation>
    <scope>NUCLEOTIDE SEQUENCE</scope>
    <source>
        <strain evidence="6">SY7</strain>
    </source>
</reference>
<evidence type="ECO:0000256" key="1">
    <source>
        <dbReference type="ARBA" id="ARBA00001946"/>
    </source>
</evidence>
<dbReference type="InterPro" id="IPR015797">
    <property type="entry name" value="NUDIX_hydrolase-like_dom_sf"/>
</dbReference>
<dbReference type="Gene3D" id="3.90.79.10">
    <property type="entry name" value="Nucleoside Triphosphate Pyrophosphohydrolase"/>
    <property type="match status" value="1"/>
</dbReference>
<evidence type="ECO:0000256" key="4">
    <source>
        <dbReference type="RuleBase" id="RU003476"/>
    </source>
</evidence>